<dbReference type="PANTHER" id="PTHR42695:SF5">
    <property type="entry name" value="GLUTAMINE AMIDOTRANSFERASE YLR126C-RELATED"/>
    <property type="match status" value="1"/>
</dbReference>
<accession>A0A146G1T5</accession>
<evidence type="ECO:0000259" key="1">
    <source>
        <dbReference type="Pfam" id="PF00117"/>
    </source>
</evidence>
<evidence type="ECO:0000313" key="2">
    <source>
        <dbReference type="EMBL" id="GAT31829.1"/>
    </source>
</evidence>
<dbReference type="EMBL" id="BDCO01000002">
    <property type="protein sequence ID" value="GAT31829.1"/>
    <property type="molecule type" value="Genomic_DNA"/>
</dbReference>
<feature type="domain" description="Glutamine amidotransferase" evidence="1">
    <location>
        <begin position="41"/>
        <end position="178"/>
    </location>
</feature>
<dbReference type="GO" id="GO:0005829">
    <property type="term" value="C:cytosol"/>
    <property type="evidence" value="ECO:0007669"/>
    <property type="project" value="TreeGrafter"/>
</dbReference>
<dbReference type="STRING" id="690879.TSACC_2223"/>
<dbReference type="Gene3D" id="3.40.50.880">
    <property type="match status" value="1"/>
</dbReference>
<organism evidence="2 3">
    <name type="scientific">Terrimicrobium sacchariphilum</name>
    <dbReference type="NCBI Taxonomy" id="690879"/>
    <lineage>
        <taxon>Bacteria</taxon>
        <taxon>Pseudomonadati</taxon>
        <taxon>Verrucomicrobiota</taxon>
        <taxon>Terrimicrobiia</taxon>
        <taxon>Terrimicrobiales</taxon>
        <taxon>Terrimicrobiaceae</taxon>
        <taxon>Terrimicrobium</taxon>
    </lineage>
</organism>
<dbReference type="PANTHER" id="PTHR42695">
    <property type="entry name" value="GLUTAMINE AMIDOTRANSFERASE YLR126C-RELATED"/>
    <property type="match status" value="1"/>
</dbReference>
<dbReference type="SUPFAM" id="SSF52317">
    <property type="entry name" value="Class I glutamine amidotransferase-like"/>
    <property type="match status" value="1"/>
</dbReference>
<gene>
    <name evidence="2" type="ORF">TSACC_2223</name>
</gene>
<dbReference type="Pfam" id="PF00117">
    <property type="entry name" value="GATase"/>
    <property type="match status" value="1"/>
</dbReference>
<dbReference type="InterPro" id="IPR029062">
    <property type="entry name" value="Class_I_gatase-like"/>
</dbReference>
<keyword evidence="2" id="KW-0808">Transferase</keyword>
<dbReference type="CDD" id="cd01741">
    <property type="entry name" value="GATase1_1"/>
    <property type="match status" value="1"/>
</dbReference>
<reference evidence="3" key="1">
    <citation type="journal article" date="2017" name="Genome Announc.">
        <title>Draft Genome Sequence of Terrimicrobium sacchariphilum NM-5T, a Facultative Anaerobic Soil Bacterium of the Class Spartobacteria.</title>
        <authorList>
            <person name="Qiu Y.L."/>
            <person name="Tourlousse D.M."/>
            <person name="Matsuura N."/>
            <person name="Ohashi A."/>
            <person name="Sekiguchi Y."/>
        </authorList>
    </citation>
    <scope>NUCLEOTIDE SEQUENCE [LARGE SCALE GENOMIC DNA]</scope>
    <source>
        <strain evidence="3">NM-5</strain>
    </source>
</reference>
<comment type="caution">
    <text evidence="2">The sequence shown here is derived from an EMBL/GenBank/DDBJ whole genome shotgun (WGS) entry which is preliminary data.</text>
</comment>
<sequence>MEFTCLQHVAFEGPARLENWLASKGIALRRILVSEQDLPDPSECHSVMVMGGPMNIYQHRDHPWLVQEKRFLRQCIDRGVPLLGICLGAQLLADALGARVFQNAQHEIGWFPVEPTDNIRQLFPSLSGTPRVLHWHGDTFELPRGAIRVASSEACPEQGFYLPGVCLGLQFHAESTPDSVQNLLTHCSNDLVEGPYVQSAAEIEAGLTTGEFAPWEPLFKDILKL</sequence>
<dbReference type="InParanoid" id="A0A146G1T5"/>
<keyword evidence="2" id="KW-0315">Glutamine amidotransferase</keyword>
<evidence type="ECO:0000313" key="3">
    <source>
        <dbReference type="Proteomes" id="UP000076023"/>
    </source>
</evidence>
<dbReference type="FunFam" id="3.40.50.880:FF:000033">
    <property type="entry name" value="Glutamine amidotransferase class-I"/>
    <property type="match status" value="1"/>
</dbReference>
<dbReference type="OrthoDB" id="9813383at2"/>
<dbReference type="RefSeq" id="WP_075077706.1">
    <property type="nucleotide sequence ID" value="NZ_BDCO01000002.1"/>
</dbReference>
<dbReference type="Proteomes" id="UP000076023">
    <property type="component" value="Unassembled WGS sequence"/>
</dbReference>
<dbReference type="InterPro" id="IPR044992">
    <property type="entry name" value="ChyE-like"/>
</dbReference>
<keyword evidence="3" id="KW-1185">Reference proteome</keyword>
<proteinExistence type="predicted"/>
<dbReference type="PROSITE" id="PS51273">
    <property type="entry name" value="GATASE_TYPE_1"/>
    <property type="match status" value="1"/>
</dbReference>
<dbReference type="GO" id="GO:0016740">
    <property type="term" value="F:transferase activity"/>
    <property type="evidence" value="ECO:0007669"/>
    <property type="project" value="UniProtKB-KW"/>
</dbReference>
<name>A0A146G1T5_TERSA</name>
<protein>
    <submittedName>
        <fullName evidence="2">GMP synthase-Glutamine amidotransferase</fullName>
    </submittedName>
</protein>
<dbReference type="InterPro" id="IPR017926">
    <property type="entry name" value="GATASE"/>
</dbReference>
<dbReference type="AlphaFoldDB" id="A0A146G1T5"/>